<protein>
    <submittedName>
        <fullName evidence="1">Uncharacterized protein</fullName>
    </submittedName>
</protein>
<gene>
    <name evidence="1" type="ORF">T7987_17085</name>
</gene>
<keyword evidence="2" id="KW-1185">Reference proteome</keyword>
<evidence type="ECO:0000313" key="2">
    <source>
        <dbReference type="Proteomes" id="UP001326567"/>
    </source>
</evidence>
<evidence type="ECO:0000313" key="1">
    <source>
        <dbReference type="EMBL" id="WPZ23587.1"/>
    </source>
</evidence>
<accession>A0ABZ0V3Z8</accession>
<dbReference type="RefSeq" id="WP_322329953.1">
    <property type="nucleotide sequence ID" value="NZ_CP139727.1"/>
</dbReference>
<proteinExistence type="predicted"/>
<dbReference type="EMBL" id="CP139727">
    <property type="protein sequence ID" value="WPZ23587.1"/>
    <property type="molecule type" value="Genomic_DNA"/>
</dbReference>
<name>A0ABZ0V3Z8_9RHOB</name>
<dbReference type="Proteomes" id="UP001326567">
    <property type="component" value="Plasmid unnamed02"/>
</dbReference>
<sequence>MPDTVLVLNNPASVLILFTSLLEQIDELWIEKGASANLDRMIERALDVLRFDRELPVRHIDVQNLFAAGQQRRGKVQRYRGIAQQVDALCDAAKVKTLICSSTSSFRLAHVEKLRIVDHGTGDYLRTPWQTRIERLKYALLYSRPSQRSFEHFSFIPLSGRTHLPLKTELIRECVAGLNHPFRDDRLSVILLVHPTFALKDQLQRVADAMGNESYDLYLKGHHFDTNDKAPDGTGDSAGPNVQPLSDTLGALPAEILVLGLNAPLRLAAIESTALWNIGINDPARVRAIARREEILGLPGPWRTGLTWLENALGYSPFR</sequence>
<geneLocation type="plasmid" evidence="1 2">
    <name>unnamed02</name>
</geneLocation>
<organism evidence="1 2">
    <name type="scientific">Sulfitobacter faviae</name>
    <dbReference type="NCBI Taxonomy" id="1775881"/>
    <lineage>
        <taxon>Bacteria</taxon>
        <taxon>Pseudomonadati</taxon>
        <taxon>Pseudomonadota</taxon>
        <taxon>Alphaproteobacteria</taxon>
        <taxon>Rhodobacterales</taxon>
        <taxon>Roseobacteraceae</taxon>
        <taxon>Sulfitobacter</taxon>
    </lineage>
</organism>
<reference evidence="1 2" key="1">
    <citation type="submission" date="2023-11" db="EMBL/GenBank/DDBJ databases">
        <title>From the Deep-Sea to the Surface: Bacterial Genomes Isolated from the Moytirra Hydrothermal Vent Plume.</title>
        <authorList>
            <person name="Major S.R."/>
        </authorList>
    </citation>
    <scope>NUCLEOTIDE SEQUENCE [LARGE SCALE GENOMIC DNA]</scope>
    <source>
        <strain evidence="1 2">OXR-9</strain>
        <plasmid evidence="1 2">unnamed02</plasmid>
    </source>
</reference>
<keyword evidence="1" id="KW-0614">Plasmid</keyword>